<keyword evidence="8 12" id="KW-0457">Lysine biosynthesis</keyword>
<organism evidence="16 17">
    <name type="scientific">Candidatus Caccousia avicola</name>
    <dbReference type="NCBI Taxonomy" id="2840721"/>
    <lineage>
        <taxon>Bacteria</taxon>
        <taxon>Bacillati</taxon>
        <taxon>Bacillota</taxon>
        <taxon>Clostridia</taxon>
        <taxon>Eubacteriales</taxon>
        <taxon>Oscillospiraceae</taxon>
        <taxon>Oscillospiraceae incertae sedis</taxon>
        <taxon>Candidatus Caccousia</taxon>
    </lineage>
</organism>
<dbReference type="Proteomes" id="UP000824242">
    <property type="component" value="Unassembled WGS sequence"/>
</dbReference>
<dbReference type="PANTHER" id="PTHR12128">
    <property type="entry name" value="DIHYDRODIPICOLINATE SYNTHASE"/>
    <property type="match status" value="1"/>
</dbReference>
<dbReference type="GO" id="GO:0009089">
    <property type="term" value="P:lysine biosynthetic process via diaminopimelate"/>
    <property type="evidence" value="ECO:0007669"/>
    <property type="project" value="UniProtKB-UniRule"/>
</dbReference>
<dbReference type="SMART" id="SM01130">
    <property type="entry name" value="DHDPS"/>
    <property type="match status" value="1"/>
</dbReference>
<keyword evidence="10 12" id="KW-0704">Schiff base</keyword>
<keyword evidence="9 12" id="KW-0456">Lyase</keyword>
<feature type="active site" description="Schiff-base intermediate with substrate" evidence="12 14">
    <location>
        <position position="165"/>
    </location>
</feature>
<evidence type="ECO:0000256" key="5">
    <source>
        <dbReference type="ARBA" id="ARBA00022490"/>
    </source>
</evidence>
<evidence type="ECO:0000256" key="2">
    <source>
        <dbReference type="ARBA" id="ARBA00005120"/>
    </source>
</evidence>
<evidence type="ECO:0000256" key="11">
    <source>
        <dbReference type="ARBA" id="ARBA00047836"/>
    </source>
</evidence>
<reference evidence="16" key="1">
    <citation type="submission" date="2020-10" db="EMBL/GenBank/DDBJ databases">
        <authorList>
            <person name="Gilroy R."/>
        </authorList>
    </citation>
    <scope>NUCLEOTIDE SEQUENCE</scope>
    <source>
        <strain evidence="16">ChiSxjej1B13-7958</strain>
    </source>
</reference>
<dbReference type="CDD" id="cd00950">
    <property type="entry name" value="DHDPS"/>
    <property type="match status" value="1"/>
</dbReference>
<dbReference type="InterPro" id="IPR005263">
    <property type="entry name" value="DapA"/>
</dbReference>
<dbReference type="GO" id="GO:0019877">
    <property type="term" value="P:diaminopimelate biosynthetic process"/>
    <property type="evidence" value="ECO:0007669"/>
    <property type="project" value="UniProtKB-UniRule"/>
</dbReference>
<dbReference type="SUPFAM" id="SSF51569">
    <property type="entry name" value="Aldolase"/>
    <property type="match status" value="1"/>
</dbReference>
<dbReference type="Pfam" id="PF00701">
    <property type="entry name" value="DHDPS"/>
    <property type="match status" value="1"/>
</dbReference>
<keyword evidence="5 12" id="KW-0963">Cytoplasm</keyword>
<comment type="function">
    <text evidence="1 12">Catalyzes the condensation of (S)-aspartate-beta-semialdehyde [(S)-ASA] and pyruvate to 4-hydroxy-tetrahydrodipicolinate (HTPA).</text>
</comment>
<evidence type="ECO:0000256" key="9">
    <source>
        <dbReference type="ARBA" id="ARBA00023239"/>
    </source>
</evidence>
<comment type="subcellular location">
    <subcellularLocation>
        <location evidence="12">Cytoplasm</location>
    </subcellularLocation>
</comment>
<reference evidence="16" key="2">
    <citation type="journal article" date="2021" name="PeerJ">
        <title>Extensive microbial diversity within the chicken gut microbiome revealed by metagenomics and culture.</title>
        <authorList>
            <person name="Gilroy R."/>
            <person name="Ravi A."/>
            <person name="Getino M."/>
            <person name="Pursley I."/>
            <person name="Horton D.L."/>
            <person name="Alikhan N.F."/>
            <person name="Baker D."/>
            <person name="Gharbi K."/>
            <person name="Hall N."/>
            <person name="Watson M."/>
            <person name="Adriaenssens E.M."/>
            <person name="Foster-Nyarko E."/>
            <person name="Jarju S."/>
            <person name="Secka A."/>
            <person name="Antonio M."/>
            <person name="Oren A."/>
            <person name="Chaudhuri R.R."/>
            <person name="La Ragione R."/>
            <person name="Hildebrand F."/>
            <person name="Pallen M.J."/>
        </authorList>
    </citation>
    <scope>NUCLEOTIDE SEQUENCE</scope>
    <source>
        <strain evidence="16">ChiSxjej1B13-7958</strain>
    </source>
</reference>
<dbReference type="PIRSF" id="PIRSF001365">
    <property type="entry name" value="DHDPS"/>
    <property type="match status" value="1"/>
</dbReference>
<dbReference type="Gene3D" id="3.20.20.70">
    <property type="entry name" value="Aldolase class I"/>
    <property type="match status" value="1"/>
</dbReference>
<evidence type="ECO:0000256" key="3">
    <source>
        <dbReference type="ARBA" id="ARBA00007592"/>
    </source>
</evidence>
<evidence type="ECO:0000256" key="8">
    <source>
        <dbReference type="ARBA" id="ARBA00023154"/>
    </source>
</evidence>
<dbReference type="EC" id="4.3.3.7" evidence="4 12"/>
<keyword evidence="7 12" id="KW-0220">Diaminopimelate biosynthesis</keyword>
<comment type="subunit">
    <text evidence="12">Homotetramer; dimer of dimers.</text>
</comment>
<dbReference type="GO" id="GO:0008840">
    <property type="term" value="F:4-hydroxy-tetrahydrodipicolinate synthase activity"/>
    <property type="evidence" value="ECO:0007669"/>
    <property type="project" value="UniProtKB-UniRule"/>
</dbReference>
<dbReference type="NCBIfam" id="TIGR00674">
    <property type="entry name" value="dapA"/>
    <property type="match status" value="1"/>
</dbReference>
<comment type="catalytic activity">
    <reaction evidence="11 12">
        <text>L-aspartate 4-semialdehyde + pyruvate = (2S,4S)-4-hydroxy-2,3,4,5-tetrahydrodipicolinate + H2O + H(+)</text>
        <dbReference type="Rhea" id="RHEA:34171"/>
        <dbReference type="ChEBI" id="CHEBI:15361"/>
        <dbReference type="ChEBI" id="CHEBI:15377"/>
        <dbReference type="ChEBI" id="CHEBI:15378"/>
        <dbReference type="ChEBI" id="CHEBI:67139"/>
        <dbReference type="ChEBI" id="CHEBI:537519"/>
        <dbReference type="EC" id="4.3.3.7"/>
    </reaction>
</comment>
<dbReference type="GO" id="GO:0005829">
    <property type="term" value="C:cytosol"/>
    <property type="evidence" value="ECO:0007669"/>
    <property type="project" value="TreeGrafter"/>
</dbReference>
<gene>
    <name evidence="12" type="primary">dapA</name>
    <name evidence="16" type="ORF">IAB89_04305</name>
</gene>
<accession>A0A9D1ALN8</accession>
<feature type="binding site" evidence="12 15">
    <location>
        <position position="49"/>
    </location>
    <ligand>
        <name>pyruvate</name>
        <dbReference type="ChEBI" id="CHEBI:15361"/>
    </ligand>
</feature>
<comment type="pathway">
    <text evidence="2 12">Amino-acid biosynthesis; L-lysine biosynthesis via DAP pathway; (S)-tetrahydrodipicolinate from L-aspartate: step 3/4.</text>
</comment>
<keyword evidence="6 12" id="KW-0028">Amino-acid biosynthesis</keyword>
<evidence type="ECO:0000256" key="15">
    <source>
        <dbReference type="PIRSR" id="PIRSR001365-2"/>
    </source>
</evidence>
<evidence type="ECO:0000256" key="14">
    <source>
        <dbReference type="PIRSR" id="PIRSR001365-1"/>
    </source>
</evidence>
<evidence type="ECO:0000256" key="6">
    <source>
        <dbReference type="ARBA" id="ARBA00022605"/>
    </source>
</evidence>
<dbReference type="PANTHER" id="PTHR12128:SF66">
    <property type="entry name" value="4-HYDROXY-2-OXOGLUTARATE ALDOLASE, MITOCHONDRIAL"/>
    <property type="match status" value="1"/>
</dbReference>
<dbReference type="InterPro" id="IPR013785">
    <property type="entry name" value="Aldolase_TIM"/>
</dbReference>
<evidence type="ECO:0000256" key="4">
    <source>
        <dbReference type="ARBA" id="ARBA00012086"/>
    </source>
</evidence>
<dbReference type="PRINTS" id="PR00146">
    <property type="entry name" value="DHPICSNTHASE"/>
</dbReference>
<dbReference type="AlphaFoldDB" id="A0A9D1ALN8"/>
<comment type="caution">
    <text evidence="16">The sequence shown here is derived from an EMBL/GenBank/DDBJ whole genome shotgun (WGS) entry which is preliminary data.</text>
</comment>
<evidence type="ECO:0000256" key="13">
    <source>
        <dbReference type="PIRNR" id="PIRNR001365"/>
    </source>
</evidence>
<dbReference type="InterPro" id="IPR002220">
    <property type="entry name" value="DapA-like"/>
</dbReference>
<dbReference type="EMBL" id="DVGZ01000041">
    <property type="protein sequence ID" value="HIR46872.1"/>
    <property type="molecule type" value="Genomic_DNA"/>
</dbReference>
<evidence type="ECO:0000313" key="16">
    <source>
        <dbReference type="EMBL" id="HIR46872.1"/>
    </source>
</evidence>
<evidence type="ECO:0000256" key="10">
    <source>
        <dbReference type="ARBA" id="ARBA00023270"/>
    </source>
</evidence>
<sequence length="295" mass="32023">MKQPLFTGSGTALITPFHADGSVNYEAFERQLDFQLQNGTDALFVCVTTSETPTLTQDEYENLIRIAVEKGKGHVPVIAGAGSNSTAHSLELALCAQEIGAQAVLLVTPYYNKTSQAGLVSHFTYVADRIDLPVLLYNVPSRTGCNIKPETYRELANHPRIVGTKEANGDISAIAETIALCGDDLPVFSGNDNQVIPILALGGKGVVSVFSNILPRQMHDIAAGYLEGKQEQSLHEFLNWLDLMNALFYDVNPIPVKEAMNRMGMEAGPCRLPLTDMTPAAQEKLLAVLKKHSLI</sequence>
<feature type="site" description="Part of a proton relay during catalysis" evidence="12">
    <location>
        <position position="48"/>
    </location>
</feature>
<evidence type="ECO:0000256" key="12">
    <source>
        <dbReference type="HAMAP-Rule" id="MF_00418"/>
    </source>
</evidence>
<proteinExistence type="inferred from homology"/>
<evidence type="ECO:0000256" key="7">
    <source>
        <dbReference type="ARBA" id="ARBA00022915"/>
    </source>
</evidence>
<feature type="active site" description="Proton donor/acceptor" evidence="12 14">
    <location>
        <position position="137"/>
    </location>
</feature>
<name>A0A9D1ALN8_9FIRM</name>
<feature type="binding site" evidence="12 15">
    <location>
        <position position="207"/>
    </location>
    <ligand>
        <name>pyruvate</name>
        <dbReference type="ChEBI" id="CHEBI:15361"/>
    </ligand>
</feature>
<protein>
    <recommendedName>
        <fullName evidence="4 12">4-hydroxy-tetrahydrodipicolinate synthase</fullName>
        <shortName evidence="12">HTPA synthase</shortName>
        <ecNumber evidence="4 12">4.3.3.7</ecNumber>
    </recommendedName>
</protein>
<comment type="similarity">
    <text evidence="3 12 13">Belongs to the DapA family.</text>
</comment>
<comment type="caution">
    <text evidence="12">Was originally thought to be a dihydrodipicolinate synthase (DHDPS), catalyzing the condensation of (S)-aspartate-beta-semialdehyde [(S)-ASA] and pyruvate to dihydrodipicolinate (DHDP). However, it was shown in E.coli that the product of the enzymatic reaction is not dihydrodipicolinate but in fact (4S)-4-hydroxy-2,3,4,5-tetrahydro-(2S)-dipicolinic acid (HTPA), and that the consecutive dehydration reaction leading to DHDP is not spontaneous but catalyzed by DapB.</text>
</comment>
<feature type="site" description="Part of a proton relay during catalysis" evidence="12">
    <location>
        <position position="111"/>
    </location>
</feature>
<evidence type="ECO:0000256" key="1">
    <source>
        <dbReference type="ARBA" id="ARBA00003294"/>
    </source>
</evidence>
<dbReference type="HAMAP" id="MF_00418">
    <property type="entry name" value="DapA"/>
    <property type="match status" value="1"/>
</dbReference>
<evidence type="ECO:0000313" key="17">
    <source>
        <dbReference type="Proteomes" id="UP000824242"/>
    </source>
</evidence>